<comment type="caution">
    <text evidence="2">The sequence shown here is derived from an EMBL/GenBank/DDBJ whole genome shotgun (WGS) entry which is preliminary data.</text>
</comment>
<dbReference type="EMBL" id="JAFGIX010000078">
    <property type="protein sequence ID" value="MBN1574408.1"/>
    <property type="molecule type" value="Genomic_DNA"/>
</dbReference>
<dbReference type="SUPFAM" id="SSF48452">
    <property type="entry name" value="TPR-like"/>
    <property type="match status" value="1"/>
</dbReference>
<reference evidence="2" key="2">
    <citation type="submission" date="2021-01" db="EMBL/GenBank/DDBJ databases">
        <authorList>
            <person name="Hahn C.R."/>
            <person name="Youssef N.H."/>
            <person name="Elshahed M."/>
        </authorList>
    </citation>
    <scope>NUCLEOTIDE SEQUENCE</scope>
    <source>
        <strain evidence="2">Zod_Metabat.24</strain>
    </source>
</reference>
<dbReference type="PROSITE" id="PS51257">
    <property type="entry name" value="PROKAR_LIPOPROTEIN"/>
    <property type="match status" value="1"/>
</dbReference>
<dbReference type="PROSITE" id="PS50005">
    <property type="entry name" value="TPR"/>
    <property type="match status" value="1"/>
</dbReference>
<dbReference type="InterPro" id="IPR019734">
    <property type="entry name" value="TPR_rpt"/>
</dbReference>
<organism evidence="2 3">
    <name type="scientific">Candidatus Zymogenus saltonus</name>
    <dbReference type="NCBI Taxonomy" id="2844893"/>
    <lineage>
        <taxon>Bacteria</taxon>
        <taxon>Deltaproteobacteria</taxon>
        <taxon>Candidatus Zymogenia</taxon>
        <taxon>Candidatus Zymogeniales</taxon>
        <taxon>Candidatus Zymogenaceae</taxon>
        <taxon>Candidatus Zymogenus</taxon>
    </lineage>
</organism>
<dbReference type="Proteomes" id="UP000809273">
    <property type="component" value="Unassembled WGS sequence"/>
</dbReference>
<proteinExistence type="predicted"/>
<evidence type="ECO:0000313" key="3">
    <source>
        <dbReference type="Proteomes" id="UP000809273"/>
    </source>
</evidence>
<dbReference type="Gene3D" id="1.25.40.10">
    <property type="entry name" value="Tetratricopeptide repeat domain"/>
    <property type="match status" value="1"/>
</dbReference>
<name>A0A9D8KID9_9DELT</name>
<sequence>MKINEALIAFALIVLITGCAGTINVEQYPFGSPIHHVNNGIRFLDLGLNDDAFREFALAIKDNGKYSPGYAGKGIYWSIVGVPDVALGYISLSMKYAEDPRDQAFAHKSSMRVQVTLEEDGWFDKVKNSFSEIEKREGIDAQTYYWMGMALLKKGDTSGAVENFKKAAVLVGRYKKLSEQQLKEIDFK</sequence>
<accession>A0A9D8KID9</accession>
<feature type="repeat" description="TPR" evidence="1">
    <location>
        <begin position="141"/>
        <end position="174"/>
    </location>
</feature>
<dbReference type="AlphaFoldDB" id="A0A9D8KID9"/>
<gene>
    <name evidence="2" type="ORF">JW984_14515</name>
</gene>
<reference evidence="2" key="1">
    <citation type="journal article" date="2021" name="Environ. Microbiol.">
        <title>Genomic characterization of three novel Desulfobacterota classes expand the metabolic and phylogenetic diversity of the phylum.</title>
        <authorList>
            <person name="Murphy C.L."/>
            <person name="Biggerstaff J."/>
            <person name="Eichhorn A."/>
            <person name="Ewing E."/>
            <person name="Shahan R."/>
            <person name="Soriano D."/>
            <person name="Stewart S."/>
            <person name="VanMol K."/>
            <person name="Walker R."/>
            <person name="Walters P."/>
            <person name="Elshahed M.S."/>
            <person name="Youssef N.H."/>
        </authorList>
    </citation>
    <scope>NUCLEOTIDE SEQUENCE</scope>
    <source>
        <strain evidence="2">Zod_Metabat.24</strain>
    </source>
</reference>
<dbReference type="InterPro" id="IPR011990">
    <property type="entry name" value="TPR-like_helical_dom_sf"/>
</dbReference>
<evidence type="ECO:0008006" key="4">
    <source>
        <dbReference type="Google" id="ProtNLM"/>
    </source>
</evidence>
<evidence type="ECO:0000256" key="1">
    <source>
        <dbReference type="PROSITE-ProRule" id="PRU00339"/>
    </source>
</evidence>
<keyword evidence="1" id="KW-0802">TPR repeat</keyword>
<evidence type="ECO:0000313" key="2">
    <source>
        <dbReference type="EMBL" id="MBN1574408.1"/>
    </source>
</evidence>
<protein>
    <recommendedName>
        <fullName evidence="4">Tetratricopeptide repeat protein</fullName>
    </recommendedName>
</protein>